<comment type="caution">
    <text evidence="2">The sequence shown here is derived from an EMBL/GenBank/DDBJ whole genome shotgun (WGS) entry which is preliminary data.</text>
</comment>
<feature type="region of interest" description="Disordered" evidence="1">
    <location>
        <begin position="202"/>
        <end position="280"/>
    </location>
</feature>
<protein>
    <submittedName>
        <fullName evidence="2">Uncharacterized protein</fullName>
    </submittedName>
</protein>
<gene>
    <name evidence="2" type="ORF">DFH08DRAFT_804799</name>
</gene>
<reference evidence="2" key="1">
    <citation type="submission" date="2023-03" db="EMBL/GenBank/DDBJ databases">
        <title>Massive genome expansion in bonnet fungi (Mycena s.s.) driven by repeated elements and novel gene families across ecological guilds.</title>
        <authorList>
            <consortium name="Lawrence Berkeley National Laboratory"/>
            <person name="Harder C.B."/>
            <person name="Miyauchi S."/>
            <person name="Viragh M."/>
            <person name="Kuo A."/>
            <person name="Thoen E."/>
            <person name="Andreopoulos B."/>
            <person name="Lu D."/>
            <person name="Skrede I."/>
            <person name="Drula E."/>
            <person name="Henrissat B."/>
            <person name="Morin E."/>
            <person name="Kohler A."/>
            <person name="Barry K."/>
            <person name="LaButti K."/>
            <person name="Morin E."/>
            <person name="Salamov A."/>
            <person name="Lipzen A."/>
            <person name="Mereny Z."/>
            <person name="Hegedus B."/>
            <person name="Baldrian P."/>
            <person name="Stursova M."/>
            <person name="Weitz H."/>
            <person name="Taylor A."/>
            <person name="Grigoriev I.V."/>
            <person name="Nagy L.G."/>
            <person name="Martin F."/>
            <person name="Kauserud H."/>
        </authorList>
    </citation>
    <scope>NUCLEOTIDE SEQUENCE</scope>
    <source>
        <strain evidence="2">CBHHK002</strain>
    </source>
</reference>
<evidence type="ECO:0000313" key="2">
    <source>
        <dbReference type="EMBL" id="KAJ7353220.1"/>
    </source>
</evidence>
<evidence type="ECO:0000256" key="1">
    <source>
        <dbReference type="SAM" id="MobiDB-lite"/>
    </source>
</evidence>
<dbReference type="Proteomes" id="UP001218218">
    <property type="component" value="Unassembled WGS sequence"/>
</dbReference>
<feature type="compositionally biased region" description="Basic and acidic residues" evidence="1">
    <location>
        <begin position="250"/>
        <end position="259"/>
    </location>
</feature>
<feature type="region of interest" description="Disordered" evidence="1">
    <location>
        <begin position="37"/>
        <end position="80"/>
    </location>
</feature>
<dbReference type="EMBL" id="JARIHO010000011">
    <property type="protein sequence ID" value="KAJ7353220.1"/>
    <property type="molecule type" value="Genomic_DNA"/>
</dbReference>
<evidence type="ECO:0000313" key="3">
    <source>
        <dbReference type="Proteomes" id="UP001218218"/>
    </source>
</evidence>
<accession>A0AAD7EWL0</accession>
<keyword evidence="3" id="KW-1185">Reference proteome</keyword>
<dbReference type="AlphaFoldDB" id="A0AAD7EWL0"/>
<name>A0AAD7EWL0_9AGAR</name>
<proteinExistence type="predicted"/>
<sequence>MSETHYTILTFRHRKSQYPDGTLHWVSTIQGRLKSHQDPNIDFKASTGRIPSRLSSKGHPAASLTQQNNQRTNQGSPIDQLGGYPQLPIWHQLESQSIYLNYQFKSTNQPVQLFSGKSPRPVSRPIGLVSSNQDMPRPTDSFVTEGLVQTSWVSYNDVGSSVVKTSLRDRNKIGICLKLTSQYPDGTLHWVSTIQGRLKSHQDPNIDFKASTGRIPSRLSSKGHPAASLTQQNNQRTEIKSSSSSSFELNYREYDREDSGSEDEEEDVIPKVEIDPSTLT</sequence>
<feature type="compositionally biased region" description="Polar residues" evidence="1">
    <location>
        <begin position="63"/>
        <end position="77"/>
    </location>
</feature>
<organism evidence="2 3">
    <name type="scientific">Mycena albidolilacea</name>
    <dbReference type="NCBI Taxonomy" id="1033008"/>
    <lineage>
        <taxon>Eukaryota</taxon>
        <taxon>Fungi</taxon>
        <taxon>Dikarya</taxon>
        <taxon>Basidiomycota</taxon>
        <taxon>Agaricomycotina</taxon>
        <taxon>Agaricomycetes</taxon>
        <taxon>Agaricomycetidae</taxon>
        <taxon>Agaricales</taxon>
        <taxon>Marasmiineae</taxon>
        <taxon>Mycenaceae</taxon>
        <taxon>Mycena</taxon>
    </lineage>
</organism>